<protein>
    <submittedName>
        <fullName evidence="1">Protein YibA</fullName>
    </submittedName>
</protein>
<dbReference type="Pfam" id="PF13646">
    <property type="entry name" value="HEAT_2"/>
    <property type="match status" value="1"/>
</dbReference>
<dbReference type="SUPFAM" id="SSF48371">
    <property type="entry name" value="ARM repeat"/>
    <property type="match status" value="1"/>
</dbReference>
<dbReference type="InterPro" id="IPR016024">
    <property type="entry name" value="ARM-type_fold"/>
</dbReference>
<proteinExistence type="predicted"/>
<reference evidence="1 2" key="1">
    <citation type="journal article" date="2022" name="Int. J. Syst. Evol. Microbiol.">
        <title>Pseudocitrobacter corydidari sp. nov., isolated from the Asian emerald cockroach Corydidarum magnifica.</title>
        <authorList>
            <person name="Guzman J."/>
            <person name="Poehlein A."/>
            <person name="Glaeser S.P."/>
            <person name="Schwengers O."/>
            <person name="Blom J."/>
            <person name="Hollensteiner J."/>
            <person name="Kampfer P."/>
            <person name="Vilcinskas A."/>
        </authorList>
    </citation>
    <scope>NUCLEOTIDE SEQUENCE [LARGE SCALE GENOMIC DNA]</scope>
    <source>
        <strain evidence="1">G163CM</strain>
    </source>
</reference>
<evidence type="ECO:0000313" key="1">
    <source>
        <dbReference type="EMBL" id="UGS41266.1"/>
    </source>
</evidence>
<evidence type="ECO:0000313" key="2">
    <source>
        <dbReference type="Proteomes" id="UP001199659"/>
    </source>
</evidence>
<dbReference type="Proteomes" id="UP001199659">
    <property type="component" value="Chromosome"/>
</dbReference>
<dbReference type="RefSeq" id="WP_231827874.1">
    <property type="nucleotide sequence ID" value="NZ_CP087880.1"/>
</dbReference>
<keyword evidence="2" id="KW-1185">Reference proteome</keyword>
<dbReference type="InterPro" id="IPR011989">
    <property type="entry name" value="ARM-like"/>
</dbReference>
<name>A0ABY3S3F2_9ENTR</name>
<organism evidence="1 2">
    <name type="scientific">Pseudocitrobacter corydidari</name>
    <dbReference type="NCBI Taxonomy" id="2891570"/>
    <lineage>
        <taxon>Bacteria</taxon>
        <taxon>Pseudomonadati</taxon>
        <taxon>Pseudomonadota</taxon>
        <taxon>Gammaproteobacteria</taxon>
        <taxon>Enterobacterales</taxon>
        <taxon>Enterobacteriaceae</taxon>
        <taxon>Pseudocitrobacter</taxon>
    </lineage>
</organism>
<dbReference type="Gene3D" id="1.25.10.10">
    <property type="entry name" value="Leucine-rich Repeat Variant"/>
    <property type="match status" value="1"/>
</dbReference>
<gene>
    <name evidence="1" type="primary">yibA</name>
    <name evidence="1" type="ORF">G163CM_19680</name>
</gene>
<accession>A0ABY3S3F2</accession>
<dbReference type="EMBL" id="CP087880">
    <property type="protein sequence ID" value="UGS41266.1"/>
    <property type="molecule type" value="Genomic_DNA"/>
</dbReference>
<sequence length="224" mass="25743">MRTEYQRRQDAKEHRTWLFCEQLSEDELYAFLENKDHSLRYAAARRLQLMGSDQILAQAKQRCHDKNYRTREVACFILGQIKTAKSNVPDIMAFLDSCAANDITAIVRASAIIAMGHLFSHHYADEALWVTLKNRCTQAADSPFVTVRHAVACALIYQADNSILPLLIRLLRDKHGEVRSWAGCAINGNGYDLPELHEIFREMLTDEHGGARYEAEMWFEEHSE</sequence>